<dbReference type="Proteomes" id="UP000054826">
    <property type="component" value="Unassembled WGS sequence"/>
</dbReference>
<name>A0A0V1KCU0_TRIPS</name>
<dbReference type="AlphaFoldDB" id="A0A0V1KCU0"/>
<feature type="transmembrane region" description="Helical" evidence="1">
    <location>
        <begin position="16"/>
        <end position="36"/>
    </location>
</feature>
<reference evidence="2 3" key="1">
    <citation type="submission" date="2015-01" db="EMBL/GenBank/DDBJ databases">
        <title>Evolution of Trichinella species and genotypes.</title>
        <authorList>
            <person name="Korhonen P.K."/>
            <person name="Edoardo P."/>
            <person name="Giuseppe L.R."/>
            <person name="Gasser R.B."/>
        </authorList>
    </citation>
    <scope>NUCLEOTIDE SEQUENCE [LARGE SCALE GENOMIC DNA]</scope>
    <source>
        <strain evidence="2">ISS176</strain>
    </source>
</reference>
<evidence type="ECO:0000313" key="3">
    <source>
        <dbReference type="Proteomes" id="UP000054826"/>
    </source>
</evidence>
<comment type="caution">
    <text evidence="2">The sequence shown here is derived from an EMBL/GenBank/DDBJ whole genome shotgun (WGS) entry which is preliminary data.</text>
</comment>
<keyword evidence="1" id="KW-0472">Membrane</keyword>
<sequence>MFSNSILFKLLKTVCLQTVILCVPITLIQYILVSVISGKDIWHQKREWESNLTSPSSRTPRVDADLTSWDDISVRISNKEIIFCNSQLTDKVQKSGIVAFCNSILFKLLKTVCLQTVILCVPITLIQYILVSVISGKDIWHQKREWESNLTSPSSRTPRVDADLTSWDGNRSRAFGRICTNN</sequence>
<dbReference type="EMBL" id="JYDV01000004">
    <property type="protein sequence ID" value="KRZ45020.1"/>
    <property type="molecule type" value="Genomic_DNA"/>
</dbReference>
<keyword evidence="1" id="KW-1133">Transmembrane helix</keyword>
<evidence type="ECO:0000256" key="1">
    <source>
        <dbReference type="SAM" id="Phobius"/>
    </source>
</evidence>
<protein>
    <submittedName>
        <fullName evidence="2">Uncharacterized protein</fullName>
    </submittedName>
</protein>
<feature type="transmembrane region" description="Helical" evidence="1">
    <location>
        <begin position="112"/>
        <end position="134"/>
    </location>
</feature>
<organism evidence="2 3">
    <name type="scientific">Trichinella pseudospiralis</name>
    <name type="common">Parasitic roundworm</name>
    <dbReference type="NCBI Taxonomy" id="6337"/>
    <lineage>
        <taxon>Eukaryota</taxon>
        <taxon>Metazoa</taxon>
        <taxon>Ecdysozoa</taxon>
        <taxon>Nematoda</taxon>
        <taxon>Enoplea</taxon>
        <taxon>Dorylaimia</taxon>
        <taxon>Trichinellida</taxon>
        <taxon>Trichinellidae</taxon>
        <taxon>Trichinella</taxon>
    </lineage>
</organism>
<keyword evidence="1" id="KW-0812">Transmembrane</keyword>
<gene>
    <name evidence="2" type="ORF">T4C_1755</name>
</gene>
<evidence type="ECO:0000313" key="2">
    <source>
        <dbReference type="EMBL" id="KRZ45020.1"/>
    </source>
</evidence>
<accession>A0A0V1KCU0</accession>
<proteinExistence type="predicted"/>